<dbReference type="InterPro" id="IPR036070">
    <property type="entry name" value="Nop_dom_sf"/>
</dbReference>
<gene>
    <name evidence="6" type="primary">PRP31</name>
    <name evidence="6" type="ORF">C6P45_005429</name>
</gene>
<dbReference type="InterPro" id="IPR002687">
    <property type="entry name" value="Nop_dom"/>
</dbReference>
<feature type="region of interest" description="Disordered" evidence="4">
    <location>
        <begin position="430"/>
        <end position="473"/>
    </location>
</feature>
<organism evidence="6 7">
    <name type="scientific">Maudiozyma exigua</name>
    <name type="common">Yeast</name>
    <name type="synonym">Kazachstania exigua</name>
    <dbReference type="NCBI Taxonomy" id="34358"/>
    <lineage>
        <taxon>Eukaryota</taxon>
        <taxon>Fungi</taxon>
        <taxon>Dikarya</taxon>
        <taxon>Ascomycota</taxon>
        <taxon>Saccharomycotina</taxon>
        <taxon>Saccharomycetes</taxon>
        <taxon>Saccharomycetales</taxon>
        <taxon>Saccharomycetaceae</taxon>
        <taxon>Maudiozyma</taxon>
    </lineage>
</organism>
<dbReference type="Pfam" id="PF01798">
    <property type="entry name" value="Nop"/>
    <property type="match status" value="1"/>
</dbReference>
<feature type="domain" description="Nop" evidence="5">
    <location>
        <begin position="241"/>
        <end position="362"/>
    </location>
</feature>
<comment type="caution">
    <text evidence="6">The sequence shown here is derived from an EMBL/GenBank/DDBJ whole genome shotgun (WGS) entry which is preliminary data.</text>
</comment>
<dbReference type="InterPro" id="IPR019175">
    <property type="entry name" value="Prp31_C"/>
</dbReference>
<dbReference type="SUPFAM" id="SSF89124">
    <property type="entry name" value="Nop domain"/>
    <property type="match status" value="1"/>
</dbReference>
<comment type="subcellular location">
    <subcellularLocation>
        <location evidence="1">Nucleus</location>
    </subcellularLocation>
</comment>
<keyword evidence="7" id="KW-1185">Reference proteome</keyword>
<evidence type="ECO:0000256" key="3">
    <source>
        <dbReference type="ARBA" id="ARBA00023274"/>
    </source>
</evidence>
<dbReference type="OrthoDB" id="4771285at2759"/>
<reference evidence="6 7" key="1">
    <citation type="submission" date="2020-11" db="EMBL/GenBank/DDBJ databases">
        <title>Kefir isolates.</title>
        <authorList>
            <person name="Marcisauskas S."/>
            <person name="Kim Y."/>
            <person name="Blasche S."/>
        </authorList>
    </citation>
    <scope>NUCLEOTIDE SEQUENCE [LARGE SCALE GENOMIC DNA]</scope>
    <source>
        <strain evidence="6 7">OG2</strain>
    </source>
</reference>
<keyword evidence="2" id="KW-0539">Nucleus</keyword>
<name>A0A9P6WB74_MAUEX</name>
<dbReference type="GO" id="GO:0046540">
    <property type="term" value="C:U4/U6 x U5 tri-snRNP complex"/>
    <property type="evidence" value="ECO:0007669"/>
    <property type="project" value="InterPro"/>
</dbReference>
<dbReference type="PROSITE" id="PS51358">
    <property type="entry name" value="NOP"/>
    <property type="match status" value="1"/>
</dbReference>
<dbReference type="EMBL" id="PUHR01000094">
    <property type="protein sequence ID" value="KAG0667753.1"/>
    <property type="molecule type" value="Genomic_DNA"/>
</dbReference>
<dbReference type="InterPro" id="IPR027105">
    <property type="entry name" value="Prp31"/>
</dbReference>
<dbReference type="Pfam" id="PF09785">
    <property type="entry name" value="Prp31_C"/>
    <property type="match status" value="1"/>
</dbReference>
<proteinExistence type="predicted"/>
<dbReference type="Gene3D" id="1.10.287.4070">
    <property type="match status" value="1"/>
</dbReference>
<dbReference type="GO" id="GO:0000244">
    <property type="term" value="P:spliceosomal tri-snRNP complex assembly"/>
    <property type="evidence" value="ECO:0007669"/>
    <property type="project" value="InterPro"/>
</dbReference>
<evidence type="ECO:0000256" key="4">
    <source>
        <dbReference type="SAM" id="MobiDB-lite"/>
    </source>
</evidence>
<dbReference type="Gene3D" id="1.10.246.90">
    <property type="entry name" value="Nop domain"/>
    <property type="match status" value="1"/>
</dbReference>
<feature type="compositionally biased region" description="Basic and acidic residues" evidence="4">
    <location>
        <begin position="453"/>
        <end position="462"/>
    </location>
</feature>
<protein>
    <submittedName>
        <fullName evidence="6">U4/U6-U5 snRNP complex subunit prp31</fullName>
    </submittedName>
</protein>
<accession>A0A9P6WB74</accession>
<evidence type="ECO:0000256" key="2">
    <source>
        <dbReference type="ARBA" id="ARBA00023242"/>
    </source>
</evidence>
<dbReference type="InterPro" id="IPR042239">
    <property type="entry name" value="Nop_C"/>
</dbReference>
<dbReference type="Proteomes" id="UP000750334">
    <property type="component" value="Unassembled WGS sequence"/>
</dbReference>
<dbReference type="PANTHER" id="PTHR13904">
    <property type="entry name" value="PRE-MRNA SPLICING FACTOR PRP31"/>
    <property type="match status" value="1"/>
</dbReference>
<evidence type="ECO:0000313" key="7">
    <source>
        <dbReference type="Proteomes" id="UP000750334"/>
    </source>
</evidence>
<evidence type="ECO:0000313" key="6">
    <source>
        <dbReference type="EMBL" id="KAG0667753.1"/>
    </source>
</evidence>
<dbReference type="GO" id="GO:0071011">
    <property type="term" value="C:precatalytic spliceosome"/>
    <property type="evidence" value="ECO:0007669"/>
    <property type="project" value="TreeGrafter"/>
</dbReference>
<dbReference type="PANTHER" id="PTHR13904:SF0">
    <property type="entry name" value="U4_U6 SMALL NUCLEAR RIBONUCLEOPROTEIN PRP31"/>
    <property type="match status" value="1"/>
</dbReference>
<dbReference type="GO" id="GO:0005687">
    <property type="term" value="C:U4 snRNP"/>
    <property type="evidence" value="ECO:0007669"/>
    <property type="project" value="TreeGrafter"/>
</dbReference>
<evidence type="ECO:0000256" key="1">
    <source>
        <dbReference type="ARBA" id="ARBA00004123"/>
    </source>
</evidence>
<evidence type="ECO:0000259" key="5">
    <source>
        <dbReference type="PROSITE" id="PS51358"/>
    </source>
</evidence>
<dbReference type="AlphaFoldDB" id="A0A9P6WB74"/>
<sequence>MSDYEEENFADDLENDFDDFSEVGDEVKEIQDEIMSVPIGEVDSNKEPDHSTILEIIESLEKLLRSHKQFNMSKYDITTINPRDISDILAVTNQVERLITNVTVKLEEVHTLLNEISPIISDDIYQMRQYMKLLYSEKFDELDTLIPSTKHYSNVITLLENSSEEILNNETMLSQGLLNDCELSKEESLIVLMSMKTSFHKNVKLPTDIIQNLKLANKNILKLIRLQEQISEYISSKIESLAPNVSALVGPKVTSLLVAHAGGILGLSKIPSCNLASIGNKKHLGHVQNTTGSGIRQEGYISTTDIIQNLPIAYHKQMLRMVCAKVSLASRVDCSQRGNDKNGKMGLKWRSEIETKIKKLHESPNVTEDKALPIPEDKPKKKRAGRKFRKFKERFQLSHSRQSQNRMEFGKQESTMTDAFGEEIGLGMLNPSVMKNRSETGRVAKMSKKMKKRVQEADDQTKEYILSLNDDQL</sequence>
<keyword evidence="3" id="KW-0687">Ribonucleoprotein</keyword>